<sequence>MASLQASPPLKALVVFRNRIHKELIRSIHVYQLEGGAEEVVEREYLFLENLEYEEMKFLGKVFTLQKFDVSAHFAGMANGVWDCIYVFNMDLDKQPNLEMIPEDLSITRNPKLASIPSLSNDLQMIFKLGHKIECGDPSKVLPKEGEEIHSDVGHLTQRAQHVPVLDLNSLPCSGSDNEENNQNAAGVVEKKQKRAATKDIARLALEDLAKYFDLPIIEASKNLKVGLTVLKKKCREFGIPRWPHRKIKSLDSLIQDLQGEVKRQLEEDEAAAMAVAKRQRMIESEKESIEKKPFLDIQWETKKFRQDIFKRRHRARALENQSRTLSLL</sequence>
<dbReference type="Proteomes" id="UP001652660">
    <property type="component" value="Chromosome 7e"/>
</dbReference>
<dbReference type="OrthoDB" id="6270329at2759"/>
<evidence type="ECO:0000256" key="4">
    <source>
        <dbReference type="ARBA" id="ARBA00023125"/>
    </source>
</evidence>
<dbReference type="Pfam" id="PF02042">
    <property type="entry name" value="RWP-RK"/>
    <property type="match status" value="1"/>
</dbReference>
<keyword evidence="8" id="KW-1185">Reference proteome</keyword>
<keyword evidence="3" id="KW-0175">Coiled coil</keyword>
<dbReference type="GO" id="GO:0003677">
    <property type="term" value="F:DNA binding"/>
    <property type="evidence" value="ECO:0007669"/>
    <property type="project" value="UniProtKB-KW"/>
</dbReference>
<dbReference type="InterPro" id="IPR003035">
    <property type="entry name" value="RWP-RK_dom"/>
</dbReference>
<evidence type="ECO:0000313" key="9">
    <source>
        <dbReference type="RefSeq" id="XP_027076646.1"/>
    </source>
</evidence>
<dbReference type="InterPro" id="IPR044607">
    <property type="entry name" value="RKD-like"/>
</dbReference>
<dbReference type="GeneID" id="113700408"/>
<dbReference type="PROSITE" id="PS51519">
    <property type="entry name" value="RWP_RK"/>
    <property type="match status" value="1"/>
</dbReference>
<keyword evidence="6" id="KW-0539">Nucleus</keyword>
<evidence type="ECO:0000256" key="3">
    <source>
        <dbReference type="ARBA" id="ARBA00023054"/>
    </source>
</evidence>
<gene>
    <name evidence="9" type="primary">LOC113700408</name>
</gene>
<evidence type="ECO:0000256" key="1">
    <source>
        <dbReference type="ARBA" id="ARBA00004049"/>
    </source>
</evidence>
<keyword evidence="4" id="KW-0238">DNA-binding</keyword>
<name>A0A6P6TGB7_COFAR</name>
<dbReference type="GO" id="GO:0003700">
    <property type="term" value="F:DNA-binding transcription factor activity"/>
    <property type="evidence" value="ECO:0007669"/>
    <property type="project" value="InterPro"/>
</dbReference>
<feature type="domain" description="RWP-RK" evidence="7">
    <location>
        <begin position="186"/>
        <end position="271"/>
    </location>
</feature>
<accession>A0A6P6TGB7</accession>
<evidence type="ECO:0000256" key="2">
    <source>
        <dbReference type="ARBA" id="ARBA00023015"/>
    </source>
</evidence>
<dbReference type="PANTHER" id="PTHR46373">
    <property type="entry name" value="PROTEIN RKD4"/>
    <property type="match status" value="1"/>
</dbReference>
<dbReference type="AlphaFoldDB" id="A0A6P6TGB7"/>
<evidence type="ECO:0000256" key="6">
    <source>
        <dbReference type="ARBA" id="ARBA00023242"/>
    </source>
</evidence>
<keyword evidence="5" id="KW-0804">Transcription</keyword>
<evidence type="ECO:0000313" key="8">
    <source>
        <dbReference type="Proteomes" id="UP001652660"/>
    </source>
</evidence>
<keyword evidence="2" id="KW-0805">Transcription regulation</keyword>
<protein>
    <submittedName>
        <fullName evidence="9">Protein RKD5</fullName>
    </submittedName>
</protein>
<evidence type="ECO:0000256" key="5">
    <source>
        <dbReference type="ARBA" id="ARBA00023163"/>
    </source>
</evidence>
<proteinExistence type="predicted"/>
<evidence type="ECO:0000259" key="7">
    <source>
        <dbReference type="PROSITE" id="PS51519"/>
    </source>
</evidence>
<comment type="function">
    <text evidence="1">Putative transcription factor.</text>
</comment>
<reference evidence="8" key="1">
    <citation type="journal article" date="2025" name="Foods">
        <title>Unveiling the Microbial Signatures of Arabica Coffee Cherries: Insights into Ripeness Specific Diversity, Functional Traits, and Implications for Quality and Safety.</title>
        <authorList>
            <consortium name="RefSeq"/>
            <person name="Tenea G.N."/>
            <person name="Cifuentes V."/>
            <person name="Reyes P."/>
            <person name="Cevallos-Vallejos M."/>
        </authorList>
    </citation>
    <scope>NUCLEOTIDE SEQUENCE [LARGE SCALE GENOMIC DNA]</scope>
</reference>
<organism evidence="8 9">
    <name type="scientific">Coffea arabica</name>
    <name type="common">Arabian coffee</name>
    <dbReference type="NCBI Taxonomy" id="13443"/>
    <lineage>
        <taxon>Eukaryota</taxon>
        <taxon>Viridiplantae</taxon>
        <taxon>Streptophyta</taxon>
        <taxon>Embryophyta</taxon>
        <taxon>Tracheophyta</taxon>
        <taxon>Spermatophyta</taxon>
        <taxon>Magnoliopsida</taxon>
        <taxon>eudicotyledons</taxon>
        <taxon>Gunneridae</taxon>
        <taxon>Pentapetalae</taxon>
        <taxon>asterids</taxon>
        <taxon>lamiids</taxon>
        <taxon>Gentianales</taxon>
        <taxon>Rubiaceae</taxon>
        <taxon>Ixoroideae</taxon>
        <taxon>Gardenieae complex</taxon>
        <taxon>Bertiereae - Coffeeae clade</taxon>
        <taxon>Coffeeae</taxon>
        <taxon>Coffea</taxon>
    </lineage>
</organism>
<reference evidence="9" key="2">
    <citation type="submission" date="2025-08" db="UniProtKB">
        <authorList>
            <consortium name="RefSeq"/>
        </authorList>
    </citation>
    <scope>IDENTIFICATION</scope>
    <source>
        <tissue evidence="9">Leaves</tissue>
    </source>
</reference>
<dbReference type="RefSeq" id="XP_027076646.1">
    <property type="nucleotide sequence ID" value="XM_027220845.2"/>
</dbReference>
<dbReference type="PANTHER" id="PTHR46373:SF12">
    <property type="entry name" value="PROTEIN RKD5"/>
    <property type="match status" value="1"/>
</dbReference>